<dbReference type="EMBL" id="KL197718">
    <property type="protein sequence ID" value="KDQ58132.1"/>
    <property type="molecule type" value="Genomic_DNA"/>
</dbReference>
<dbReference type="InterPro" id="IPR001245">
    <property type="entry name" value="Ser-Thr/Tyr_kinase_cat_dom"/>
</dbReference>
<name>A0A067Q3R8_9AGAM</name>
<dbReference type="GO" id="GO:0004672">
    <property type="term" value="F:protein kinase activity"/>
    <property type="evidence" value="ECO:0007669"/>
    <property type="project" value="InterPro"/>
</dbReference>
<keyword evidence="3" id="KW-1185">Reference proteome</keyword>
<gene>
    <name evidence="2" type="ORF">JAAARDRAFT_34946</name>
</gene>
<proteinExistence type="predicted"/>
<dbReference type="InterPro" id="IPR046959">
    <property type="entry name" value="PRK1-6/SRF4-like"/>
</dbReference>
<dbReference type="SUPFAM" id="SSF56112">
    <property type="entry name" value="Protein kinase-like (PK-like)"/>
    <property type="match status" value="1"/>
</dbReference>
<dbReference type="PANTHER" id="PTHR48007">
    <property type="entry name" value="LEUCINE-RICH REPEAT RECEPTOR-LIKE PROTEIN KINASE PXC1"/>
    <property type="match status" value="1"/>
</dbReference>
<dbReference type="OrthoDB" id="5966500at2759"/>
<dbReference type="Proteomes" id="UP000027265">
    <property type="component" value="Unassembled WGS sequence"/>
</dbReference>
<dbReference type="Pfam" id="PF07714">
    <property type="entry name" value="PK_Tyr_Ser-Thr"/>
    <property type="match status" value="1"/>
</dbReference>
<dbReference type="SMART" id="SM00220">
    <property type="entry name" value="S_TKc"/>
    <property type="match status" value="1"/>
</dbReference>
<dbReference type="STRING" id="933084.A0A067Q3R8"/>
<dbReference type="AlphaFoldDB" id="A0A067Q3R8"/>
<reference evidence="3" key="1">
    <citation type="journal article" date="2014" name="Proc. Natl. Acad. Sci. U.S.A.">
        <title>Extensive sampling of basidiomycete genomes demonstrates inadequacy of the white-rot/brown-rot paradigm for wood decay fungi.</title>
        <authorList>
            <person name="Riley R."/>
            <person name="Salamov A.A."/>
            <person name="Brown D.W."/>
            <person name="Nagy L.G."/>
            <person name="Floudas D."/>
            <person name="Held B.W."/>
            <person name="Levasseur A."/>
            <person name="Lombard V."/>
            <person name="Morin E."/>
            <person name="Otillar R."/>
            <person name="Lindquist E.A."/>
            <person name="Sun H."/>
            <person name="LaButti K.M."/>
            <person name="Schmutz J."/>
            <person name="Jabbour D."/>
            <person name="Luo H."/>
            <person name="Baker S.E."/>
            <person name="Pisabarro A.G."/>
            <person name="Walton J.D."/>
            <person name="Blanchette R.A."/>
            <person name="Henrissat B."/>
            <person name="Martin F."/>
            <person name="Cullen D."/>
            <person name="Hibbett D.S."/>
            <person name="Grigoriev I.V."/>
        </authorList>
    </citation>
    <scope>NUCLEOTIDE SEQUENCE [LARGE SCALE GENOMIC DNA]</scope>
    <source>
        <strain evidence="3">MUCL 33604</strain>
    </source>
</reference>
<evidence type="ECO:0000259" key="1">
    <source>
        <dbReference type="PROSITE" id="PS50011"/>
    </source>
</evidence>
<organism evidence="2 3">
    <name type="scientific">Jaapia argillacea MUCL 33604</name>
    <dbReference type="NCBI Taxonomy" id="933084"/>
    <lineage>
        <taxon>Eukaryota</taxon>
        <taxon>Fungi</taxon>
        <taxon>Dikarya</taxon>
        <taxon>Basidiomycota</taxon>
        <taxon>Agaricomycotina</taxon>
        <taxon>Agaricomycetes</taxon>
        <taxon>Agaricomycetidae</taxon>
        <taxon>Jaapiales</taxon>
        <taxon>Jaapiaceae</taxon>
        <taxon>Jaapia</taxon>
    </lineage>
</organism>
<dbReference type="PROSITE" id="PS50011">
    <property type="entry name" value="PROTEIN_KINASE_DOM"/>
    <property type="match status" value="1"/>
</dbReference>
<dbReference type="InterPro" id="IPR000719">
    <property type="entry name" value="Prot_kinase_dom"/>
</dbReference>
<dbReference type="Gene3D" id="1.10.510.10">
    <property type="entry name" value="Transferase(Phosphotransferase) domain 1"/>
    <property type="match status" value="1"/>
</dbReference>
<accession>A0A067Q3R8</accession>
<dbReference type="PANTHER" id="PTHR48007:SF4">
    <property type="entry name" value="LEUCINE-RICH REPEAT RECEPTOR-LIKE PROTEIN KINASE PXC1"/>
    <property type="match status" value="1"/>
</dbReference>
<protein>
    <recommendedName>
        <fullName evidence="1">Protein kinase domain-containing protein</fullName>
    </recommendedName>
</protein>
<evidence type="ECO:0000313" key="2">
    <source>
        <dbReference type="EMBL" id="KDQ58132.1"/>
    </source>
</evidence>
<evidence type="ECO:0000313" key="3">
    <source>
        <dbReference type="Proteomes" id="UP000027265"/>
    </source>
</evidence>
<dbReference type="HOGENOM" id="CLU_000288_7_18_1"/>
<sequence>MSVQLDPKWVLRASGALSDVYEAVLPDGRVLAKRRCRSGGNVPLIPARRDLFQRFIGRFLSSSPFGFGHPDSVWPIESIHWTKEGMPELVMPWCKNGNILEYVRKHPGTSKLRLALECASALRIFHCLAIPHGNINPNNFLVRDDLKVMVSDPQVNLLLQSAFNDFTGFRPIPSSSVYKPQDEFSNLGASSCSLPGDVYAFASSIYELFAGTPPFRLGSVALVRRLSKGEAELDLARRHQSIGDELWNLLRDCWSFHLWDRPTMQEVVQRLQEIRVLFPHQ</sequence>
<dbReference type="InterPro" id="IPR011009">
    <property type="entry name" value="Kinase-like_dom_sf"/>
</dbReference>
<feature type="domain" description="Protein kinase" evidence="1">
    <location>
        <begin position="6"/>
        <end position="281"/>
    </location>
</feature>
<dbReference type="GO" id="GO:0005524">
    <property type="term" value="F:ATP binding"/>
    <property type="evidence" value="ECO:0007669"/>
    <property type="project" value="InterPro"/>
</dbReference>
<dbReference type="InParanoid" id="A0A067Q3R8"/>